<reference evidence="2 3" key="1">
    <citation type="submission" date="2013-09" db="EMBL/GenBank/DDBJ databases">
        <title>Corchorus capsularis genome sequencing.</title>
        <authorList>
            <person name="Alam M."/>
            <person name="Haque M.S."/>
            <person name="Islam M.S."/>
            <person name="Emdad E.M."/>
            <person name="Islam M.M."/>
            <person name="Ahmed B."/>
            <person name="Halim A."/>
            <person name="Hossen Q.M.M."/>
            <person name="Hossain M.Z."/>
            <person name="Ahmed R."/>
            <person name="Khan M.M."/>
            <person name="Islam R."/>
            <person name="Rashid M.M."/>
            <person name="Khan S.A."/>
            <person name="Rahman M.S."/>
            <person name="Alam M."/>
        </authorList>
    </citation>
    <scope>NUCLEOTIDE SEQUENCE [LARGE SCALE GENOMIC DNA]</scope>
    <source>
        <strain evidence="3">cv. CVL-1</strain>
        <tissue evidence="2">Whole seedling</tissue>
    </source>
</reference>
<dbReference type="Proteomes" id="UP000188268">
    <property type="component" value="Unassembled WGS sequence"/>
</dbReference>
<proteinExistence type="predicted"/>
<dbReference type="SMART" id="SM00256">
    <property type="entry name" value="FBOX"/>
    <property type="match status" value="1"/>
</dbReference>
<dbReference type="PROSITE" id="PS50181">
    <property type="entry name" value="FBOX"/>
    <property type="match status" value="1"/>
</dbReference>
<evidence type="ECO:0000259" key="1">
    <source>
        <dbReference type="PROSITE" id="PS50181"/>
    </source>
</evidence>
<evidence type="ECO:0000313" key="3">
    <source>
        <dbReference type="Proteomes" id="UP000188268"/>
    </source>
</evidence>
<name>A0A1R3ILX9_COCAP</name>
<dbReference type="CDD" id="cd09917">
    <property type="entry name" value="F-box_SF"/>
    <property type="match status" value="1"/>
</dbReference>
<sequence length="445" mass="51526">GDVLKLDMEIDQAMEIAGNHEEEKKAYCVCHLPKDVMRIILSYLSVVDYIKFRIVCKCWRLAFNACLASYDIISQEHPARELPWFLVLKNVKPEAEEYSPFYPILSTAGEWGNLSSPRIRSKTAIPELCGTRILLSKFGWLLLFDELRREIYFFNPFSKAKIVLPFMHVAKLLWARFDISCPPTSPDCMVLAASCTEPVLPVYLRELCRQQRLPAIGIEHVGLRIDLCRRGSSTWSSYTQLKGVHTRVTNSVFVNGIWYLFHSGAQLSRFDVSNGTLHRVRVEDFDGGDFDGSNYANIITYPVKRGEQIFLRIHSIDCFEIELINSQSTLVARKVEYWVRDTDTGTISHLNWEDTEVLFRMAEFEKAIAKERAVMSVDSFNVDAWCGQFDEDGYLTVRWHQFVSNRAFAFFFHESICCRTNEYCSTFLMWFEPVWVQPSPNLSWI</sequence>
<dbReference type="InterPro" id="IPR005174">
    <property type="entry name" value="KIB1-4_b-propeller"/>
</dbReference>
<dbReference type="InterPro" id="IPR036047">
    <property type="entry name" value="F-box-like_dom_sf"/>
</dbReference>
<dbReference type="SUPFAM" id="SSF81383">
    <property type="entry name" value="F-box domain"/>
    <property type="match status" value="1"/>
</dbReference>
<comment type="caution">
    <text evidence="2">The sequence shown here is derived from an EMBL/GenBank/DDBJ whole genome shotgun (WGS) entry which is preliminary data.</text>
</comment>
<dbReference type="EMBL" id="AWWV01009855">
    <property type="protein sequence ID" value="OMO83563.1"/>
    <property type="molecule type" value="Genomic_DNA"/>
</dbReference>
<protein>
    <recommendedName>
        <fullName evidence="1">F-box domain-containing protein</fullName>
    </recommendedName>
</protein>
<gene>
    <name evidence="2" type="ORF">CCACVL1_11345</name>
</gene>
<evidence type="ECO:0000313" key="2">
    <source>
        <dbReference type="EMBL" id="OMO83563.1"/>
    </source>
</evidence>
<feature type="domain" description="F-box" evidence="1">
    <location>
        <begin position="26"/>
        <end position="73"/>
    </location>
</feature>
<organism evidence="2 3">
    <name type="scientific">Corchorus capsularis</name>
    <name type="common">Jute</name>
    <dbReference type="NCBI Taxonomy" id="210143"/>
    <lineage>
        <taxon>Eukaryota</taxon>
        <taxon>Viridiplantae</taxon>
        <taxon>Streptophyta</taxon>
        <taxon>Embryophyta</taxon>
        <taxon>Tracheophyta</taxon>
        <taxon>Spermatophyta</taxon>
        <taxon>Magnoliopsida</taxon>
        <taxon>eudicotyledons</taxon>
        <taxon>Gunneridae</taxon>
        <taxon>Pentapetalae</taxon>
        <taxon>rosids</taxon>
        <taxon>malvids</taxon>
        <taxon>Malvales</taxon>
        <taxon>Malvaceae</taxon>
        <taxon>Grewioideae</taxon>
        <taxon>Apeibeae</taxon>
        <taxon>Corchorus</taxon>
    </lineage>
</organism>
<dbReference type="Gramene" id="OMO83563">
    <property type="protein sequence ID" value="OMO83563"/>
    <property type="gene ID" value="CCACVL1_11345"/>
</dbReference>
<dbReference type="PANTHER" id="PTHR33127">
    <property type="entry name" value="TRANSMEMBRANE PROTEIN"/>
    <property type="match status" value="1"/>
</dbReference>
<keyword evidence="3" id="KW-1185">Reference proteome</keyword>
<dbReference type="Gene3D" id="1.20.1280.50">
    <property type="match status" value="1"/>
</dbReference>
<dbReference type="InterPro" id="IPR001810">
    <property type="entry name" value="F-box_dom"/>
</dbReference>
<accession>A0A1R3ILX9</accession>
<dbReference type="Pfam" id="PF03478">
    <property type="entry name" value="Beta-prop_KIB1-4"/>
    <property type="match status" value="1"/>
</dbReference>
<dbReference type="AlphaFoldDB" id="A0A1R3ILX9"/>
<dbReference type="Pfam" id="PF00646">
    <property type="entry name" value="F-box"/>
    <property type="match status" value="1"/>
</dbReference>
<dbReference type="PANTHER" id="PTHR33127:SF5">
    <property type="entry name" value="TRANSMEMBRANE PROTEIN"/>
    <property type="match status" value="1"/>
</dbReference>
<feature type="non-terminal residue" evidence="2">
    <location>
        <position position="1"/>
    </location>
</feature>
<dbReference type="OrthoDB" id="994897at2759"/>
<dbReference type="OMA" id="FLMWFEP"/>